<comment type="caution">
    <text evidence="1">The sequence shown here is derived from an EMBL/GenBank/DDBJ whole genome shotgun (WGS) entry which is preliminary data.</text>
</comment>
<reference evidence="1 2" key="1">
    <citation type="submission" date="2018-06" db="EMBL/GenBank/DDBJ databases">
        <authorList>
            <consortium name="Pathogen Informatics"/>
            <person name="Doyle S."/>
        </authorList>
    </citation>
    <scope>NUCLEOTIDE SEQUENCE [LARGE SCALE GENOMIC DNA]</scope>
    <source>
        <strain evidence="1 2">NCTC8603</strain>
    </source>
</reference>
<sequence>MAGNRQHFIPRFLQRGFSNEKNGKYFTNWYRKDCFKENMIVENIGLENKFYSHYGDSSVDKKITENETYSYSRILNSLVDGTYNLDNRKDLAEFIYHMEIRTKNLRENMIDSWAYFGEQLKNRLLDKETLIDYFQRNPKTIKELLQNELNKLPIPASLHEQYNSMFFDNVQLWLPNAAEKMLSTLVPKFEQEIISKIPEIVKKVQLDVLVSSEDKKSNIYKNMHYKVLKTNQSLILGDSIVIFEVSGERKFKPFYESNDDLKCIYIPLDSYSLLYATPNPEDKPNVDGINKAIAQCSFDFFISKFHSDECQIFRSEIGKNAFIVTTEYIDEILSKIITGN</sequence>
<dbReference type="GeneID" id="89516755"/>
<accession>A0A376HLG7</accession>
<evidence type="ECO:0008006" key="3">
    <source>
        <dbReference type="Google" id="ProtNLM"/>
    </source>
</evidence>
<dbReference type="InterPro" id="IPR025332">
    <property type="entry name" value="DUF4238"/>
</dbReference>
<dbReference type="RefSeq" id="WP_000918422.1">
    <property type="nucleotide sequence ID" value="NZ_CABEEY010000003.1"/>
</dbReference>
<name>A0A376HLG7_ECOLX</name>
<evidence type="ECO:0000313" key="2">
    <source>
        <dbReference type="Proteomes" id="UP000255153"/>
    </source>
</evidence>
<organism evidence="1 2">
    <name type="scientific">Escherichia coli</name>
    <dbReference type="NCBI Taxonomy" id="562"/>
    <lineage>
        <taxon>Bacteria</taxon>
        <taxon>Pseudomonadati</taxon>
        <taxon>Pseudomonadota</taxon>
        <taxon>Gammaproteobacteria</taxon>
        <taxon>Enterobacterales</taxon>
        <taxon>Enterobacteriaceae</taxon>
        <taxon>Escherichia</taxon>
    </lineage>
</organism>
<dbReference type="Pfam" id="PF14022">
    <property type="entry name" value="DUF4238"/>
    <property type="match status" value="1"/>
</dbReference>
<evidence type="ECO:0000313" key="1">
    <source>
        <dbReference type="EMBL" id="STK75987.1"/>
    </source>
</evidence>
<proteinExistence type="predicted"/>
<dbReference type="EMBL" id="UGEE01000003">
    <property type="protein sequence ID" value="STK75987.1"/>
    <property type="molecule type" value="Genomic_DNA"/>
</dbReference>
<gene>
    <name evidence="1" type="ORF">NCTC8603_01842</name>
</gene>
<dbReference type="AlphaFoldDB" id="A0A376HLG7"/>
<protein>
    <recommendedName>
        <fullName evidence="3">DUF4238 domain-containing protein</fullName>
    </recommendedName>
</protein>
<dbReference type="Proteomes" id="UP000255153">
    <property type="component" value="Unassembled WGS sequence"/>
</dbReference>